<sequence>MCIYNSDMCPHMLWRKCNQEYPDEKLVKCKDNHGAICMKNNTMSKGGFNTVVPWHKEQTTLVTCGECNNKGYGTNIEGQVYPGHPASVSAILLKTLNESPDMVTTTNTKE</sequence>
<evidence type="ECO:0000313" key="2">
    <source>
        <dbReference type="Proteomes" id="UP001287286"/>
    </source>
</evidence>
<dbReference type="EMBL" id="JAWRVI010000402">
    <property type="protein sequence ID" value="KAK4065944.1"/>
    <property type="molecule type" value="Genomic_DNA"/>
</dbReference>
<gene>
    <name evidence="1" type="ORF">Purlil1_13993</name>
</gene>
<reference evidence="1 2" key="1">
    <citation type="journal article" date="2024" name="Microbiol. Resour. Announc.">
        <title>Genome annotations for the ascomycete fungi Trichoderma harzianum, Trichoderma aggressivum, and Purpureocillium lilacinum.</title>
        <authorList>
            <person name="Beijen E.P.W."/>
            <person name="Ohm R.A."/>
        </authorList>
    </citation>
    <scope>NUCLEOTIDE SEQUENCE [LARGE SCALE GENOMIC DNA]</scope>
    <source>
        <strain evidence="1 2">CBS 150709</strain>
    </source>
</reference>
<keyword evidence="2" id="KW-1185">Reference proteome</keyword>
<protein>
    <submittedName>
        <fullName evidence="1">Uncharacterized protein</fullName>
    </submittedName>
</protein>
<accession>A0ABR0BCI9</accession>
<organism evidence="1 2">
    <name type="scientific">Purpureocillium lilacinum</name>
    <name type="common">Paecilomyces lilacinus</name>
    <dbReference type="NCBI Taxonomy" id="33203"/>
    <lineage>
        <taxon>Eukaryota</taxon>
        <taxon>Fungi</taxon>
        <taxon>Dikarya</taxon>
        <taxon>Ascomycota</taxon>
        <taxon>Pezizomycotina</taxon>
        <taxon>Sordariomycetes</taxon>
        <taxon>Hypocreomycetidae</taxon>
        <taxon>Hypocreales</taxon>
        <taxon>Ophiocordycipitaceae</taxon>
        <taxon>Purpureocillium</taxon>
    </lineage>
</organism>
<proteinExistence type="predicted"/>
<name>A0ABR0BCI9_PURLI</name>
<dbReference type="Proteomes" id="UP001287286">
    <property type="component" value="Unassembled WGS sequence"/>
</dbReference>
<evidence type="ECO:0000313" key="1">
    <source>
        <dbReference type="EMBL" id="KAK4065944.1"/>
    </source>
</evidence>
<comment type="caution">
    <text evidence="1">The sequence shown here is derived from an EMBL/GenBank/DDBJ whole genome shotgun (WGS) entry which is preliminary data.</text>
</comment>